<feature type="domain" description="Carboxylesterase type B" evidence="4">
    <location>
        <begin position="20"/>
        <end position="533"/>
    </location>
</feature>
<organism evidence="5 6">
    <name type="scientific">Ephemerocybe angulata</name>
    <dbReference type="NCBI Taxonomy" id="980116"/>
    <lineage>
        <taxon>Eukaryota</taxon>
        <taxon>Fungi</taxon>
        <taxon>Dikarya</taxon>
        <taxon>Basidiomycota</taxon>
        <taxon>Agaricomycotina</taxon>
        <taxon>Agaricomycetes</taxon>
        <taxon>Agaricomycetidae</taxon>
        <taxon>Agaricales</taxon>
        <taxon>Agaricineae</taxon>
        <taxon>Psathyrellaceae</taxon>
        <taxon>Ephemerocybe</taxon>
    </lineage>
</organism>
<name>A0A8H6HFA5_9AGAR</name>
<dbReference type="PROSITE" id="PS00122">
    <property type="entry name" value="CARBOXYLESTERASE_B_1"/>
    <property type="match status" value="1"/>
</dbReference>
<evidence type="ECO:0000256" key="1">
    <source>
        <dbReference type="ARBA" id="ARBA00005964"/>
    </source>
</evidence>
<feature type="chain" id="PRO_5034749634" description="Carboxylic ester hydrolase" evidence="3">
    <location>
        <begin position="18"/>
        <end position="544"/>
    </location>
</feature>
<proteinExistence type="inferred from homology"/>
<keyword evidence="2 3" id="KW-0378">Hydrolase</keyword>
<dbReference type="InterPro" id="IPR029058">
    <property type="entry name" value="AB_hydrolase_fold"/>
</dbReference>
<dbReference type="Pfam" id="PF00135">
    <property type="entry name" value="COesterase"/>
    <property type="match status" value="1"/>
</dbReference>
<comment type="similarity">
    <text evidence="1 3">Belongs to the type-B carboxylesterase/lipase family.</text>
</comment>
<dbReference type="EMBL" id="JACGCI010000097">
    <property type="protein sequence ID" value="KAF6745933.1"/>
    <property type="molecule type" value="Genomic_DNA"/>
</dbReference>
<dbReference type="InterPro" id="IPR050309">
    <property type="entry name" value="Type-B_Carboxylest/Lipase"/>
</dbReference>
<evidence type="ECO:0000256" key="3">
    <source>
        <dbReference type="RuleBase" id="RU361235"/>
    </source>
</evidence>
<keyword evidence="6" id="KW-1185">Reference proteome</keyword>
<feature type="signal peptide" evidence="3">
    <location>
        <begin position="1"/>
        <end position="17"/>
    </location>
</feature>
<comment type="caution">
    <text evidence="5">The sequence shown here is derived from an EMBL/GenBank/DDBJ whole genome shotgun (WGS) entry which is preliminary data.</text>
</comment>
<evidence type="ECO:0000313" key="5">
    <source>
        <dbReference type="EMBL" id="KAF6745933.1"/>
    </source>
</evidence>
<dbReference type="InterPro" id="IPR002018">
    <property type="entry name" value="CarbesteraseB"/>
</dbReference>
<dbReference type="GO" id="GO:0016787">
    <property type="term" value="F:hydrolase activity"/>
    <property type="evidence" value="ECO:0007669"/>
    <property type="project" value="UniProtKB-KW"/>
</dbReference>
<dbReference type="OrthoDB" id="408631at2759"/>
<dbReference type="SUPFAM" id="SSF53474">
    <property type="entry name" value="alpha/beta-Hydrolases"/>
    <property type="match status" value="1"/>
</dbReference>
<evidence type="ECO:0000256" key="2">
    <source>
        <dbReference type="ARBA" id="ARBA00022801"/>
    </source>
</evidence>
<dbReference type="PANTHER" id="PTHR11559">
    <property type="entry name" value="CARBOXYLESTERASE"/>
    <property type="match status" value="1"/>
</dbReference>
<dbReference type="Gene3D" id="3.40.50.1820">
    <property type="entry name" value="alpha/beta hydrolase"/>
    <property type="match status" value="1"/>
</dbReference>
<dbReference type="Proteomes" id="UP000521943">
    <property type="component" value="Unassembled WGS sequence"/>
</dbReference>
<evidence type="ECO:0000313" key="6">
    <source>
        <dbReference type="Proteomes" id="UP000521943"/>
    </source>
</evidence>
<keyword evidence="3" id="KW-0732">Signal</keyword>
<gene>
    <name evidence="5" type="ORF">DFP72DRAFT_823545</name>
</gene>
<reference evidence="5 6" key="1">
    <citation type="submission" date="2020-07" db="EMBL/GenBank/DDBJ databases">
        <title>Comparative genomics of pyrophilous fungi reveals a link between fire events and developmental genes.</title>
        <authorList>
            <consortium name="DOE Joint Genome Institute"/>
            <person name="Steindorff A.S."/>
            <person name="Carver A."/>
            <person name="Calhoun S."/>
            <person name="Stillman K."/>
            <person name="Liu H."/>
            <person name="Lipzen A."/>
            <person name="Pangilinan J."/>
            <person name="Labutti K."/>
            <person name="Bruns T.D."/>
            <person name="Grigoriev I.V."/>
        </authorList>
    </citation>
    <scope>NUCLEOTIDE SEQUENCE [LARGE SCALE GENOMIC DNA]</scope>
    <source>
        <strain evidence="5 6">CBS 144469</strain>
    </source>
</reference>
<evidence type="ECO:0000259" key="4">
    <source>
        <dbReference type="Pfam" id="PF00135"/>
    </source>
</evidence>
<dbReference type="AlphaFoldDB" id="A0A8H6HFA5"/>
<protein>
    <recommendedName>
        <fullName evidence="3">Carboxylic ester hydrolase</fullName>
        <ecNumber evidence="3">3.1.1.-</ecNumber>
    </recommendedName>
</protein>
<accession>A0A8H6HFA5</accession>
<dbReference type="InterPro" id="IPR019826">
    <property type="entry name" value="Carboxylesterase_B_AS"/>
</dbReference>
<sequence>MLWVLFPLATLITLAGALPQVKLGKATVVGQDISDKVEFFGGIPFAEPPLGELRLMPPVLKTQLPPTTFNASSYGNACIQPPFFGLPAPPQSEDCLSINIFRPAGIAPTARLPIFYQCFSYGGGFALGSSRLFDAKDLVARSIERGTPLIYVNYNYRLGPLGFPQGNEAGDMGALNLGLRDQLAALEWVQANIHAFGGDKNKVTIFGESAGAVSTGILYLNSRLEKLARAAIFESGTSNALPAFPAARNDNLWKGFVEKVPSCSSLASSGHTFTCLKRASIEEITAAINDSAEELRLLQWGPTLDAGRGGIYSDYPSRLYEKGHFARLPFIAGTNRDEGTLFAIQTKLSDEDLKDMLMIQHSPAITSQVGLNSTVDKILELYPDDPTIGSPYGTGAELFGLPSSYKRHASLFGDITFAAPRRQWSQAAAKAGVKSYGYLFTQPQPSQPLGVTHGAEVPYVYAQPPLTDSAGQGISDIIADYWISFTVSLDPNDGKGVKRPEWPQYTTKTQVLLQLEGGNTTVIKDDFRKEQIGFLIQNSLILRR</sequence>
<dbReference type="EC" id="3.1.1.-" evidence="3"/>